<name>A0AAD9GH92_BABDI</name>
<dbReference type="Proteomes" id="UP001195914">
    <property type="component" value="Unassembled WGS sequence"/>
</dbReference>
<organism evidence="1 2">
    <name type="scientific">Babesia divergens</name>
    <dbReference type="NCBI Taxonomy" id="32595"/>
    <lineage>
        <taxon>Eukaryota</taxon>
        <taxon>Sar</taxon>
        <taxon>Alveolata</taxon>
        <taxon>Apicomplexa</taxon>
        <taxon>Aconoidasida</taxon>
        <taxon>Piroplasmida</taxon>
        <taxon>Babesiidae</taxon>
        <taxon>Babesia</taxon>
    </lineage>
</organism>
<evidence type="ECO:0000313" key="2">
    <source>
        <dbReference type="Proteomes" id="UP001195914"/>
    </source>
</evidence>
<sequence>MSKSVARNILRFSCQSVPSTIAVVNTGVLRNQHARLNNKTFCWNNLSFVRFYASDSRKELASIPRLDSEGSRKFVYDNFGRLRVFLKFLIFQSVPIAIFAYCYRRFENERLSLYDTPLETADEVLRHFWSITRNALCFLLIDGNVYMVNYSVGNKIDFEGVDSAESFLNRLQQNPRDLLKSIYISYNVDETIENSLTSAKAVDLLFYNQSLDSFASVRSGAVCIEDSELKRKVWTPKLGDESNKLALLATRQVRIGFGGSGKSVVLENKEDWTLIK</sequence>
<dbReference type="EMBL" id="JAHBMH010000024">
    <property type="protein sequence ID" value="KAK1938419.1"/>
    <property type="molecule type" value="Genomic_DNA"/>
</dbReference>
<proteinExistence type="predicted"/>
<reference evidence="1" key="2">
    <citation type="submission" date="2021-05" db="EMBL/GenBank/DDBJ databases">
        <authorList>
            <person name="Pain A."/>
        </authorList>
    </citation>
    <scope>NUCLEOTIDE SEQUENCE</scope>
    <source>
        <strain evidence="1">1802A</strain>
    </source>
</reference>
<accession>A0AAD9GH92</accession>
<dbReference type="AlphaFoldDB" id="A0AAD9GH92"/>
<comment type="caution">
    <text evidence="1">The sequence shown here is derived from an EMBL/GenBank/DDBJ whole genome shotgun (WGS) entry which is preliminary data.</text>
</comment>
<protein>
    <submittedName>
        <fullName evidence="1">Uncharacterized protein</fullName>
    </submittedName>
</protein>
<gene>
    <name evidence="1" type="ORF">X943_001069</name>
</gene>
<keyword evidence="2" id="KW-1185">Reference proteome</keyword>
<evidence type="ECO:0000313" key="1">
    <source>
        <dbReference type="EMBL" id="KAK1938419.1"/>
    </source>
</evidence>
<reference evidence="1" key="1">
    <citation type="journal article" date="2014" name="Nucleic Acids Res.">
        <title>The evolutionary dynamics of variant antigen genes in Babesia reveal a history of genomic innovation underlying host-parasite interaction.</title>
        <authorList>
            <person name="Jackson A.P."/>
            <person name="Otto T.D."/>
            <person name="Darby A."/>
            <person name="Ramaprasad A."/>
            <person name="Xia D."/>
            <person name="Echaide I.E."/>
            <person name="Farber M."/>
            <person name="Gahlot S."/>
            <person name="Gamble J."/>
            <person name="Gupta D."/>
            <person name="Gupta Y."/>
            <person name="Jackson L."/>
            <person name="Malandrin L."/>
            <person name="Malas T.B."/>
            <person name="Moussa E."/>
            <person name="Nair M."/>
            <person name="Reid A.J."/>
            <person name="Sanders M."/>
            <person name="Sharma J."/>
            <person name="Tracey A."/>
            <person name="Quail M.A."/>
            <person name="Weir W."/>
            <person name="Wastling J.M."/>
            <person name="Hall N."/>
            <person name="Willadsen P."/>
            <person name="Lingelbach K."/>
            <person name="Shiels B."/>
            <person name="Tait A."/>
            <person name="Berriman M."/>
            <person name="Allred D.R."/>
            <person name="Pain A."/>
        </authorList>
    </citation>
    <scope>NUCLEOTIDE SEQUENCE</scope>
    <source>
        <strain evidence="1">1802A</strain>
    </source>
</reference>